<dbReference type="Pfam" id="PF00578">
    <property type="entry name" value="AhpC-TSA"/>
    <property type="match status" value="1"/>
</dbReference>
<evidence type="ECO:0000256" key="4">
    <source>
        <dbReference type="ARBA" id="ARBA00022559"/>
    </source>
</evidence>
<dbReference type="FunFam" id="3.40.30.10:FF:000007">
    <property type="entry name" value="Thioredoxin-dependent thiol peroxidase"/>
    <property type="match status" value="1"/>
</dbReference>
<dbReference type="PANTHER" id="PTHR42801:SF4">
    <property type="entry name" value="AHPC_TSA FAMILY PROTEIN"/>
    <property type="match status" value="1"/>
</dbReference>
<dbReference type="Proteomes" id="UP000249720">
    <property type="component" value="Unassembled WGS sequence"/>
</dbReference>
<sequence>MLQHFTANCIIERKIDCKMTKPTIGKKAPAFSGTDQNNETVALSDFKGKKVVLYFYPKDNTPGCTAQACNLRDNYTALLKKGFAVIGISPDDSKSHKKFETKFNLPFPLIADTDHSIAEKYGVWGLKKFMGREFLGIHRTTFLIDEQGVLVQIIDKPDTKNHAEQVLAAWNALQ</sequence>
<evidence type="ECO:0000313" key="15">
    <source>
        <dbReference type="Proteomes" id="UP000249720"/>
    </source>
</evidence>
<dbReference type="InterPro" id="IPR013766">
    <property type="entry name" value="Thioredoxin_domain"/>
</dbReference>
<evidence type="ECO:0000256" key="2">
    <source>
        <dbReference type="ARBA" id="ARBA00011245"/>
    </source>
</evidence>
<evidence type="ECO:0000256" key="8">
    <source>
        <dbReference type="ARBA" id="ARBA00023284"/>
    </source>
</evidence>
<evidence type="ECO:0000256" key="1">
    <source>
        <dbReference type="ARBA" id="ARBA00003330"/>
    </source>
</evidence>
<reference evidence="14 15" key="1">
    <citation type="submission" date="2018-06" db="EMBL/GenBank/DDBJ databases">
        <title>Genomic Encyclopedia of Archaeal and Bacterial Type Strains, Phase II (KMG-II): from individual species to whole genera.</title>
        <authorList>
            <person name="Goeker M."/>
        </authorList>
    </citation>
    <scope>NUCLEOTIDE SEQUENCE [LARGE SCALE GENOMIC DNA]</scope>
    <source>
        <strain evidence="14 15">DSM 23241</strain>
    </source>
</reference>
<dbReference type="RefSeq" id="WP_245898059.1">
    <property type="nucleotide sequence ID" value="NZ_QKZV01000009.1"/>
</dbReference>
<protein>
    <recommendedName>
        <fullName evidence="3">thioredoxin-dependent peroxiredoxin</fullName>
        <ecNumber evidence="3">1.11.1.24</ecNumber>
    </recommendedName>
    <alternativeName>
        <fullName evidence="9">Thioredoxin peroxidase</fullName>
    </alternativeName>
    <alternativeName>
        <fullName evidence="11">Thioredoxin-dependent peroxiredoxin Bcp</fullName>
    </alternativeName>
</protein>
<comment type="caution">
    <text evidence="14">The sequence shown here is derived from an EMBL/GenBank/DDBJ whole genome shotgun (WGS) entry which is preliminary data.</text>
</comment>
<comment type="similarity">
    <text evidence="10">Belongs to the peroxiredoxin family. BCP/PrxQ subfamily.</text>
</comment>
<comment type="subunit">
    <text evidence="2">Monomer.</text>
</comment>
<evidence type="ECO:0000256" key="6">
    <source>
        <dbReference type="ARBA" id="ARBA00023002"/>
    </source>
</evidence>
<dbReference type="GO" id="GO:0034599">
    <property type="term" value="P:cellular response to oxidative stress"/>
    <property type="evidence" value="ECO:0007669"/>
    <property type="project" value="TreeGrafter"/>
</dbReference>
<keyword evidence="6" id="KW-0560">Oxidoreductase</keyword>
<evidence type="ECO:0000256" key="12">
    <source>
        <dbReference type="ARBA" id="ARBA00049091"/>
    </source>
</evidence>
<organism evidence="14 15">
    <name type="scientific">Hydrotalea sandarakina</name>
    <dbReference type="NCBI Taxonomy" id="1004304"/>
    <lineage>
        <taxon>Bacteria</taxon>
        <taxon>Pseudomonadati</taxon>
        <taxon>Bacteroidota</taxon>
        <taxon>Chitinophagia</taxon>
        <taxon>Chitinophagales</taxon>
        <taxon>Chitinophagaceae</taxon>
        <taxon>Hydrotalea</taxon>
    </lineage>
</organism>
<dbReference type="GO" id="GO:0008379">
    <property type="term" value="F:thioredoxin peroxidase activity"/>
    <property type="evidence" value="ECO:0007669"/>
    <property type="project" value="TreeGrafter"/>
</dbReference>
<dbReference type="AlphaFoldDB" id="A0A2W7RIE8"/>
<dbReference type="EMBL" id="QKZV01000009">
    <property type="protein sequence ID" value="PZX60648.1"/>
    <property type="molecule type" value="Genomic_DNA"/>
</dbReference>
<gene>
    <name evidence="14" type="ORF">LX80_02425</name>
</gene>
<evidence type="ECO:0000256" key="10">
    <source>
        <dbReference type="ARBA" id="ARBA00038489"/>
    </source>
</evidence>
<dbReference type="GO" id="GO:0045454">
    <property type="term" value="P:cell redox homeostasis"/>
    <property type="evidence" value="ECO:0007669"/>
    <property type="project" value="TreeGrafter"/>
</dbReference>
<dbReference type="NCBIfam" id="NF006960">
    <property type="entry name" value="PRK09437.1"/>
    <property type="match status" value="1"/>
</dbReference>
<dbReference type="EC" id="1.11.1.24" evidence="3"/>
<dbReference type="Gene3D" id="3.40.30.10">
    <property type="entry name" value="Glutaredoxin"/>
    <property type="match status" value="1"/>
</dbReference>
<dbReference type="CDD" id="cd03017">
    <property type="entry name" value="PRX_BCP"/>
    <property type="match status" value="1"/>
</dbReference>
<keyword evidence="7" id="KW-1015">Disulfide bond</keyword>
<evidence type="ECO:0000256" key="11">
    <source>
        <dbReference type="ARBA" id="ARBA00042639"/>
    </source>
</evidence>
<comment type="function">
    <text evidence="1">Thiol-specific peroxidase that catalyzes the reduction of hydrogen peroxide and organic hydroperoxides to water and alcohols, respectively. Plays a role in cell protection against oxidative stress by detoxifying peroxides and as sensor of hydrogen peroxide-mediated signaling events.</text>
</comment>
<keyword evidence="8" id="KW-0676">Redox-active center</keyword>
<proteinExistence type="inferred from homology"/>
<dbReference type="InterPro" id="IPR000866">
    <property type="entry name" value="AhpC/TSA"/>
</dbReference>
<dbReference type="InterPro" id="IPR036249">
    <property type="entry name" value="Thioredoxin-like_sf"/>
</dbReference>
<feature type="domain" description="Thioredoxin" evidence="13">
    <location>
        <begin position="22"/>
        <end position="174"/>
    </location>
</feature>
<keyword evidence="15" id="KW-1185">Reference proteome</keyword>
<evidence type="ECO:0000313" key="14">
    <source>
        <dbReference type="EMBL" id="PZX60648.1"/>
    </source>
</evidence>
<comment type="catalytic activity">
    <reaction evidence="12">
        <text>a hydroperoxide + [thioredoxin]-dithiol = an alcohol + [thioredoxin]-disulfide + H2O</text>
        <dbReference type="Rhea" id="RHEA:62620"/>
        <dbReference type="Rhea" id="RHEA-COMP:10698"/>
        <dbReference type="Rhea" id="RHEA-COMP:10700"/>
        <dbReference type="ChEBI" id="CHEBI:15377"/>
        <dbReference type="ChEBI" id="CHEBI:29950"/>
        <dbReference type="ChEBI" id="CHEBI:30879"/>
        <dbReference type="ChEBI" id="CHEBI:35924"/>
        <dbReference type="ChEBI" id="CHEBI:50058"/>
        <dbReference type="EC" id="1.11.1.24"/>
    </reaction>
</comment>
<dbReference type="SUPFAM" id="SSF52833">
    <property type="entry name" value="Thioredoxin-like"/>
    <property type="match status" value="1"/>
</dbReference>
<dbReference type="PROSITE" id="PS51352">
    <property type="entry name" value="THIOREDOXIN_2"/>
    <property type="match status" value="1"/>
</dbReference>
<keyword evidence="5" id="KW-0049">Antioxidant</keyword>
<dbReference type="PANTHER" id="PTHR42801">
    <property type="entry name" value="THIOREDOXIN-DEPENDENT PEROXIDE REDUCTASE"/>
    <property type="match status" value="1"/>
</dbReference>
<keyword evidence="4" id="KW-0575">Peroxidase</keyword>
<accession>A0A2W7RIE8</accession>
<dbReference type="GO" id="GO:0005737">
    <property type="term" value="C:cytoplasm"/>
    <property type="evidence" value="ECO:0007669"/>
    <property type="project" value="TreeGrafter"/>
</dbReference>
<evidence type="ECO:0000259" key="13">
    <source>
        <dbReference type="PROSITE" id="PS51352"/>
    </source>
</evidence>
<evidence type="ECO:0000256" key="9">
    <source>
        <dbReference type="ARBA" id="ARBA00032824"/>
    </source>
</evidence>
<dbReference type="InterPro" id="IPR050924">
    <property type="entry name" value="Peroxiredoxin_BCP/PrxQ"/>
</dbReference>
<evidence type="ECO:0000256" key="3">
    <source>
        <dbReference type="ARBA" id="ARBA00013017"/>
    </source>
</evidence>
<name>A0A2W7RIE8_9BACT</name>
<evidence type="ECO:0000256" key="7">
    <source>
        <dbReference type="ARBA" id="ARBA00023157"/>
    </source>
</evidence>
<evidence type="ECO:0000256" key="5">
    <source>
        <dbReference type="ARBA" id="ARBA00022862"/>
    </source>
</evidence>